<dbReference type="SUPFAM" id="SSF55729">
    <property type="entry name" value="Acyl-CoA N-acyltransferases (Nat)"/>
    <property type="match status" value="1"/>
</dbReference>
<dbReference type="OrthoDB" id="4738875at2759"/>
<dbReference type="Gene3D" id="3.40.630.30">
    <property type="match status" value="1"/>
</dbReference>
<dbReference type="CDD" id="cd04301">
    <property type="entry name" value="NAT_SF"/>
    <property type="match status" value="1"/>
</dbReference>
<keyword evidence="3" id="KW-1185">Reference proteome</keyword>
<proteinExistence type="predicted"/>
<feature type="domain" description="N-acetyltransferase" evidence="1">
    <location>
        <begin position="169"/>
        <end position="207"/>
    </location>
</feature>
<accession>A0A9P4VQ86</accession>
<comment type="caution">
    <text evidence="2">The sequence shown here is derived from an EMBL/GenBank/DDBJ whole genome shotgun (WGS) entry which is preliminary data.</text>
</comment>
<evidence type="ECO:0000313" key="3">
    <source>
        <dbReference type="Proteomes" id="UP000799429"/>
    </source>
</evidence>
<gene>
    <name evidence="2" type="ORF">M501DRAFT_990146</name>
</gene>
<dbReference type="InterPro" id="IPR016181">
    <property type="entry name" value="Acyl_CoA_acyltransferase"/>
</dbReference>
<dbReference type="Proteomes" id="UP000799429">
    <property type="component" value="Unassembled WGS sequence"/>
</dbReference>
<dbReference type="EMBL" id="MU006091">
    <property type="protein sequence ID" value="KAF2841661.1"/>
    <property type="molecule type" value="Genomic_DNA"/>
</dbReference>
<name>A0A9P4VQ86_9PEZI</name>
<sequence>MALPMPDLGRLRVANLADVPRIALVAAAASRKDYYHEYMHPHMEVHPADHLAGWRQTITSRVQNPNYVVLVAEDQFDGEEASKVTPALRAVYPSKNEQFPTPVTQAGKVVVAFATLCLAPGSPRYGQFNLDGNTSRGTTEVLQNRARDPSSDEVINRLLVPAVMAHIRGHAHLDGLYTHPEYARRGHGTELLRWVVALAMSDSFTVMVVASQTGRVFLQMRRFRFPLRVALPGFRPSKLCLVWFGAGGISEGNTVRHIVRNVDDATPLDFYNVYGERIP</sequence>
<dbReference type="Pfam" id="PF00583">
    <property type="entry name" value="Acetyltransf_1"/>
    <property type="match status" value="1"/>
</dbReference>
<dbReference type="GO" id="GO:0016747">
    <property type="term" value="F:acyltransferase activity, transferring groups other than amino-acyl groups"/>
    <property type="evidence" value="ECO:0007669"/>
    <property type="project" value="InterPro"/>
</dbReference>
<evidence type="ECO:0000313" key="2">
    <source>
        <dbReference type="EMBL" id="KAF2841661.1"/>
    </source>
</evidence>
<organism evidence="2 3">
    <name type="scientific">Patellaria atrata CBS 101060</name>
    <dbReference type="NCBI Taxonomy" id="1346257"/>
    <lineage>
        <taxon>Eukaryota</taxon>
        <taxon>Fungi</taxon>
        <taxon>Dikarya</taxon>
        <taxon>Ascomycota</taxon>
        <taxon>Pezizomycotina</taxon>
        <taxon>Dothideomycetes</taxon>
        <taxon>Dothideomycetes incertae sedis</taxon>
        <taxon>Patellariales</taxon>
        <taxon>Patellariaceae</taxon>
        <taxon>Patellaria</taxon>
    </lineage>
</organism>
<protein>
    <recommendedName>
        <fullName evidence="1">N-acetyltransferase domain-containing protein</fullName>
    </recommendedName>
</protein>
<reference evidence="2" key="1">
    <citation type="journal article" date="2020" name="Stud. Mycol.">
        <title>101 Dothideomycetes genomes: a test case for predicting lifestyles and emergence of pathogens.</title>
        <authorList>
            <person name="Haridas S."/>
            <person name="Albert R."/>
            <person name="Binder M."/>
            <person name="Bloem J."/>
            <person name="Labutti K."/>
            <person name="Salamov A."/>
            <person name="Andreopoulos B."/>
            <person name="Baker S."/>
            <person name="Barry K."/>
            <person name="Bills G."/>
            <person name="Bluhm B."/>
            <person name="Cannon C."/>
            <person name="Castanera R."/>
            <person name="Culley D."/>
            <person name="Daum C."/>
            <person name="Ezra D."/>
            <person name="Gonzalez J."/>
            <person name="Henrissat B."/>
            <person name="Kuo A."/>
            <person name="Liang C."/>
            <person name="Lipzen A."/>
            <person name="Lutzoni F."/>
            <person name="Magnuson J."/>
            <person name="Mondo S."/>
            <person name="Nolan M."/>
            <person name="Ohm R."/>
            <person name="Pangilinan J."/>
            <person name="Park H.-J."/>
            <person name="Ramirez L."/>
            <person name="Alfaro M."/>
            <person name="Sun H."/>
            <person name="Tritt A."/>
            <person name="Yoshinaga Y."/>
            <person name="Zwiers L.-H."/>
            <person name="Turgeon B."/>
            <person name="Goodwin S."/>
            <person name="Spatafora J."/>
            <person name="Crous P."/>
            <person name="Grigoriev I."/>
        </authorList>
    </citation>
    <scope>NUCLEOTIDE SEQUENCE</scope>
    <source>
        <strain evidence="2">CBS 101060</strain>
    </source>
</reference>
<dbReference type="AlphaFoldDB" id="A0A9P4VQ86"/>
<evidence type="ECO:0000259" key="1">
    <source>
        <dbReference type="Pfam" id="PF00583"/>
    </source>
</evidence>
<dbReference type="InterPro" id="IPR000182">
    <property type="entry name" value="GNAT_dom"/>
</dbReference>